<keyword evidence="1" id="KW-0732">Signal</keyword>
<feature type="chain" id="PRO_5031094587" evidence="1">
    <location>
        <begin position="16"/>
        <end position="254"/>
    </location>
</feature>
<evidence type="ECO:0000313" key="2">
    <source>
        <dbReference type="EMBL" id="CAE2259647.1"/>
    </source>
</evidence>
<organism evidence="2">
    <name type="scientific">Prymnesium polylepis</name>
    <dbReference type="NCBI Taxonomy" id="72548"/>
    <lineage>
        <taxon>Eukaryota</taxon>
        <taxon>Haptista</taxon>
        <taxon>Haptophyta</taxon>
        <taxon>Prymnesiophyceae</taxon>
        <taxon>Prymnesiales</taxon>
        <taxon>Prymnesiaceae</taxon>
        <taxon>Prymnesium</taxon>
    </lineage>
</organism>
<dbReference type="AlphaFoldDB" id="A0A7S4JCV8"/>
<dbReference type="InterPro" id="IPR018971">
    <property type="entry name" value="DUF1997"/>
</dbReference>
<feature type="signal peptide" evidence="1">
    <location>
        <begin position="1"/>
        <end position="15"/>
    </location>
</feature>
<proteinExistence type="predicted"/>
<evidence type="ECO:0000256" key="1">
    <source>
        <dbReference type="SAM" id="SignalP"/>
    </source>
</evidence>
<gene>
    <name evidence="2" type="ORF">CPOL0286_LOCUS16249</name>
</gene>
<dbReference type="Pfam" id="PF09366">
    <property type="entry name" value="DUF1997"/>
    <property type="match status" value="1"/>
</dbReference>
<name>A0A7S4JCV8_9EUKA</name>
<dbReference type="EMBL" id="HBKO01035739">
    <property type="protein sequence ID" value="CAE2259647.1"/>
    <property type="molecule type" value="Transcribed_RNA"/>
</dbReference>
<reference evidence="2" key="1">
    <citation type="submission" date="2021-01" db="EMBL/GenBank/DDBJ databases">
        <authorList>
            <person name="Corre E."/>
            <person name="Pelletier E."/>
            <person name="Niang G."/>
            <person name="Scheremetjew M."/>
            <person name="Finn R."/>
            <person name="Kale V."/>
            <person name="Holt S."/>
            <person name="Cochrane G."/>
            <person name="Meng A."/>
            <person name="Brown T."/>
            <person name="Cohen L."/>
        </authorList>
    </citation>
    <scope>NUCLEOTIDE SEQUENCE</scope>
    <source>
        <strain evidence="2">UIO037</strain>
    </source>
</reference>
<accession>A0A7S4JCV8</accession>
<sequence>MRTFVLTWLCAAAAALRTTAPSRRVARCAVVCSVRNAVGLDVQRAAHEIQQTLLPVDAARPGEVQLVGDGAVTRPLSTVHAAAALDEFLSSPELSDAHLLNTVNYEALADGSYMCEMAALSLFAYCVTPVVTVRIDRSAAAQERELLIRVVDVRLHVQRGGAAPWVLQGTAVESHNRVSWDVAQGAAAADDAERAAITLRTELTLRVRVQLPPRFPLPHAAIERPASLLLRATSDAQCRQFLSEIERGFERARR</sequence>
<protein>
    <submittedName>
        <fullName evidence="2">Uncharacterized protein</fullName>
    </submittedName>
</protein>